<evidence type="ECO:0000256" key="2">
    <source>
        <dbReference type="SAM" id="Phobius"/>
    </source>
</evidence>
<dbReference type="EMBL" id="CP120733">
    <property type="protein sequence ID" value="WFD09257.1"/>
    <property type="molecule type" value="Genomic_DNA"/>
</dbReference>
<dbReference type="InterPro" id="IPR050154">
    <property type="entry name" value="UbiB_kinase"/>
</dbReference>
<sequence>MIKTGYRNLKRSRNIMQILLKYGFSFLVEKLKIDGIAYKMPLTPNKEIQNMRTGERVRRALEELGPTFVKLGQIMSTRNDILDPEIIEEISKLQSDVKSFDIREARETFVSEIGLEIEDVFDDFNEMPIGAASIGQAYVAKLKDGKDVIVKIQRPNIENIIKSDLEMLQLMGKVIEEYYKETVVDFGEVIEEFSVTIMRELDYTFEARNCEKFREIFKNDSKVYIPKVYWNVSSKKVLVMEKIDGISVSNINDIKKIGWDTKEIANVGAMSFMKQVFFNGFFHADPHPGNIFAIGKDKIAFIDFGIVGLIDNITLNFITDILIASINKDVDKIIDSLIELDAIGEDTNVRKFREEISFFIHYYYDMPIKMINITEILNEFMRFSRKNKVKLPSQFSLLARAIITLEGTAKKLNPDFALSTIVKEFIKEFYLNKFKADKVLLKSRSYIEQALTDFKVIPRQIKLVLKHLEKNQIKFTIDEIKFTNLEKEINNMTNKLAASLILSSTIVGSSMIITTKTGPSIKGYPILGIVGFLIATVMGMYLTISILMSGRNKR</sequence>
<dbReference type="RefSeq" id="WP_277731180.1">
    <property type="nucleotide sequence ID" value="NZ_CP120733.1"/>
</dbReference>
<evidence type="ECO:0000313" key="4">
    <source>
        <dbReference type="EMBL" id="WFD09257.1"/>
    </source>
</evidence>
<dbReference type="InterPro" id="IPR004147">
    <property type="entry name" value="ABC1_dom"/>
</dbReference>
<keyword evidence="5" id="KW-1185">Reference proteome</keyword>
<dbReference type="Proteomes" id="UP001222800">
    <property type="component" value="Chromosome"/>
</dbReference>
<dbReference type="Pfam" id="PF03109">
    <property type="entry name" value="ABC1"/>
    <property type="match status" value="1"/>
</dbReference>
<protein>
    <submittedName>
        <fullName evidence="4">AarF/UbiB family protein</fullName>
    </submittedName>
</protein>
<accession>A0ABY8E8M8</accession>
<feature type="domain" description="ABC1 atypical kinase-like" evidence="3">
    <location>
        <begin position="92"/>
        <end position="335"/>
    </location>
</feature>
<dbReference type="InterPro" id="IPR011009">
    <property type="entry name" value="Kinase-like_dom_sf"/>
</dbReference>
<dbReference type="PANTHER" id="PTHR10566">
    <property type="entry name" value="CHAPERONE-ACTIVITY OF BC1 COMPLEX CABC1 -RELATED"/>
    <property type="match status" value="1"/>
</dbReference>
<feature type="transmembrane region" description="Helical" evidence="2">
    <location>
        <begin position="496"/>
        <end position="514"/>
    </location>
</feature>
<keyword evidence="2" id="KW-0472">Membrane</keyword>
<reference evidence="4 5" key="1">
    <citation type="submission" date="2023-03" db="EMBL/GenBank/DDBJ databases">
        <title>Complete genome sequence of Tepidibacter sp. SWIR-1, isolated from a deep-sea hydrothermal vent.</title>
        <authorList>
            <person name="Li X."/>
        </authorList>
    </citation>
    <scope>NUCLEOTIDE SEQUENCE [LARGE SCALE GENOMIC DNA]</scope>
    <source>
        <strain evidence="4 5">SWIR-1</strain>
    </source>
</reference>
<evidence type="ECO:0000313" key="5">
    <source>
        <dbReference type="Proteomes" id="UP001222800"/>
    </source>
</evidence>
<evidence type="ECO:0000256" key="1">
    <source>
        <dbReference type="ARBA" id="ARBA00009670"/>
    </source>
</evidence>
<gene>
    <name evidence="4" type="ORF">P4S50_12780</name>
</gene>
<keyword evidence="2" id="KW-1133">Transmembrane helix</keyword>
<comment type="similarity">
    <text evidence="1">Belongs to the protein kinase superfamily. ADCK protein kinase family.</text>
</comment>
<proteinExistence type="inferred from homology"/>
<organism evidence="4 5">
    <name type="scientific">Tepidibacter hydrothermalis</name>
    <dbReference type="NCBI Taxonomy" id="3036126"/>
    <lineage>
        <taxon>Bacteria</taxon>
        <taxon>Bacillati</taxon>
        <taxon>Bacillota</taxon>
        <taxon>Clostridia</taxon>
        <taxon>Peptostreptococcales</taxon>
        <taxon>Peptostreptococcaceae</taxon>
        <taxon>Tepidibacter</taxon>
    </lineage>
</organism>
<keyword evidence="2" id="KW-0812">Transmembrane</keyword>
<dbReference type="SUPFAM" id="SSF56112">
    <property type="entry name" value="Protein kinase-like (PK-like)"/>
    <property type="match status" value="1"/>
</dbReference>
<name>A0ABY8E8M8_9FIRM</name>
<dbReference type="CDD" id="cd05121">
    <property type="entry name" value="ABC1_ADCK3-like"/>
    <property type="match status" value="1"/>
</dbReference>
<dbReference type="PANTHER" id="PTHR10566:SF113">
    <property type="entry name" value="PROTEIN ACTIVITY OF BC1 COMPLEX KINASE 7, CHLOROPLASTIC"/>
    <property type="match status" value="1"/>
</dbReference>
<feature type="transmembrane region" description="Helical" evidence="2">
    <location>
        <begin position="526"/>
        <end position="548"/>
    </location>
</feature>
<evidence type="ECO:0000259" key="3">
    <source>
        <dbReference type="Pfam" id="PF03109"/>
    </source>
</evidence>